<evidence type="ECO:0000256" key="1">
    <source>
        <dbReference type="SAM" id="Phobius"/>
    </source>
</evidence>
<dbReference type="EMBL" id="JADFFL010000002">
    <property type="protein sequence ID" value="MBE9661531.1"/>
    <property type="molecule type" value="Genomic_DNA"/>
</dbReference>
<organism evidence="3 4">
    <name type="scientific">Mucilaginibacter myungsuensis</name>
    <dbReference type="NCBI Taxonomy" id="649104"/>
    <lineage>
        <taxon>Bacteria</taxon>
        <taxon>Pseudomonadati</taxon>
        <taxon>Bacteroidota</taxon>
        <taxon>Sphingobacteriia</taxon>
        <taxon>Sphingobacteriales</taxon>
        <taxon>Sphingobacteriaceae</taxon>
        <taxon>Mucilaginibacter</taxon>
    </lineage>
</organism>
<protein>
    <submittedName>
        <fullName evidence="3">Uncharacterized protein</fullName>
    </submittedName>
</protein>
<feature type="transmembrane region" description="Helical" evidence="1">
    <location>
        <begin position="81"/>
        <end position="99"/>
    </location>
</feature>
<keyword evidence="1" id="KW-0472">Membrane</keyword>
<evidence type="ECO:0000313" key="4">
    <source>
        <dbReference type="Proteomes" id="UP000622475"/>
    </source>
</evidence>
<name>A0A929L1H8_9SPHI</name>
<dbReference type="Proteomes" id="UP000622475">
    <property type="component" value="Unassembled WGS sequence"/>
</dbReference>
<dbReference type="RefSeq" id="WP_194110715.1">
    <property type="nucleotide sequence ID" value="NZ_JADFFL010000002.1"/>
</dbReference>
<keyword evidence="4" id="KW-1185">Reference proteome</keyword>
<feature type="transmembrane region" description="Helical" evidence="1">
    <location>
        <begin position="105"/>
        <end position="121"/>
    </location>
</feature>
<dbReference type="AlphaFoldDB" id="A0A929L1H8"/>
<keyword evidence="1" id="KW-1133">Transmembrane helix</keyword>
<evidence type="ECO:0000313" key="3">
    <source>
        <dbReference type="EMBL" id="MBE9661531.1"/>
    </source>
</evidence>
<reference evidence="3" key="1">
    <citation type="submission" date="2020-10" db="EMBL/GenBank/DDBJ databases">
        <title>Mucilaginibacter mali sp. nov., isolated from rhizosphere soil of apple orchard.</title>
        <authorList>
            <person name="Lee J.-S."/>
            <person name="Kim H.S."/>
            <person name="Kim J.-S."/>
        </authorList>
    </citation>
    <scope>NUCLEOTIDE SEQUENCE</scope>
    <source>
        <strain evidence="3">KCTC 22746</strain>
    </source>
</reference>
<gene>
    <name evidence="3" type="ORF">IRJ16_06510</name>
</gene>
<comment type="caution">
    <text evidence="3">The sequence shown here is derived from an EMBL/GenBank/DDBJ whole genome shotgun (WGS) entry which is preliminary data.</text>
</comment>
<keyword evidence="2" id="KW-0732">Signal</keyword>
<evidence type="ECO:0000256" key="2">
    <source>
        <dbReference type="SAM" id="SignalP"/>
    </source>
</evidence>
<feature type="chain" id="PRO_5038015710" evidence="2">
    <location>
        <begin position="28"/>
        <end position="131"/>
    </location>
</feature>
<feature type="transmembrane region" description="Helical" evidence="1">
    <location>
        <begin position="51"/>
        <end position="69"/>
    </location>
</feature>
<keyword evidence="1" id="KW-0812">Transmembrane</keyword>
<accession>A0A929L1H8</accession>
<sequence length="131" mass="14102">MNHPHSTAKYTAGLLLLSLFFSDPSFAQTVTPAPADEGAGRHFTTAIESSLSMLVLGFGIITIFLEVYLIKTNKIDANNSIKFIILTLIITGTLFLITAGYDAQLTPVLGLLGTIAGYLLGKGEKEERVEK</sequence>
<feature type="signal peptide" evidence="2">
    <location>
        <begin position="1"/>
        <end position="27"/>
    </location>
</feature>
<proteinExistence type="predicted"/>